<dbReference type="InterPro" id="IPR043502">
    <property type="entry name" value="DNA/RNA_pol_sf"/>
</dbReference>
<evidence type="ECO:0000259" key="3">
    <source>
        <dbReference type="Pfam" id="PF00078"/>
    </source>
</evidence>
<accession>A0AAE0EMY8</accession>
<organism evidence="4 5">
    <name type="scientific">Cymbomonas tetramitiformis</name>
    <dbReference type="NCBI Taxonomy" id="36881"/>
    <lineage>
        <taxon>Eukaryota</taxon>
        <taxon>Viridiplantae</taxon>
        <taxon>Chlorophyta</taxon>
        <taxon>Pyramimonadophyceae</taxon>
        <taxon>Pyramimonadales</taxon>
        <taxon>Pyramimonadaceae</taxon>
        <taxon>Cymbomonas</taxon>
    </lineage>
</organism>
<feature type="region of interest" description="Disordered" evidence="1">
    <location>
        <begin position="207"/>
        <end position="240"/>
    </location>
</feature>
<feature type="compositionally biased region" description="Acidic residues" evidence="1">
    <location>
        <begin position="255"/>
        <end position="264"/>
    </location>
</feature>
<feature type="domain" description="Reverse transcriptase" evidence="3">
    <location>
        <begin position="360"/>
        <end position="436"/>
    </location>
</feature>
<sequence>MDSLSDDALTQRIAELRATEAGKSLLEKIASASPDDFTPEEVSLNNRLSLFLAEQERRQVRAQYAAHIHGPGPADLTVHAKLDELLSAHGPARRELLGAKCDFKDKNGSDNNAAKRTWDFANKADEIFFNSSRAVEKAAQAVPDSIAEDVRESLEKAKAQLEEGMKLCEQRAQVAFIAFKDGWNVAKEFSEEMVTLTEEDEKRYKKAKKAAEQRAAESKKSRNSWKPRNYGKGSYSQQWYPRHETPFKGEIEAAGEDERGEYEEGSPKAPSPRGRLRKRLSFWSTFCNAVVLLWITFGVSLPWIDEPPPARAFANSPLAFREAEFVTEAVNSLVDTGAAYEKFKYEGLTMVRDLLDPDGYMWSFDFTSGYHHVELHPDSHQYVAFEWQGEFYCYAVLPFGLACAPYVFTRIGRELAKRWRQQGMKLIHYLDDFIFFGVPIAGSLAVFLLQQATVLADLDAAGFLLNP</sequence>
<dbReference type="Gene3D" id="3.10.10.10">
    <property type="entry name" value="HIV Type 1 Reverse Transcriptase, subunit A, domain 1"/>
    <property type="match status" value="1"/>
</dbReference>
<dbReference type="InterPro" id="IPR043128">
    <property type="entry name" value="Rev_trsase/Diguanyl_cyclase"/>
</dbReference>
<feature type="transmembrane region" description="Helical" evidence="2">
    <location>
        <begin position="391"/>
        <end position="408"/>
    </location>
</feature>
<dbReference type="SUPFAM" id="SSF56672">
    <property type="entry name" value="DNA/RNA polymerases"/>
    <property type="match status" value="1"/>
</dbReference>
<dbReference type="Pfam" id="PF00078">
    <property type="entry name" value="RVT_1"/>
    <property type="match status" value="1"/>
</dbReference>
<dbReference type="EMBL" id="LGRX02035611">
    <property type="protein sequence ID" value="KAK3233874.1"/>
    <property type="molecule type" value="Genomic_DNA"/>
</dbReference>
<dbReference type="CDD" id="cd03714">
    <property type="entry name" value="RT_DIRS1"/>
    <property type="match status" value="1"/>
</dbReference>
<reference evidence="4 5" key="1">
    <citation type="journal article" date="2015" name="Genome Biol. Evol.">
        <title>Comparative Genomics of a Bacterivorous Green Alga Reveals Evolutionary Causalities and Consequences of Phago-Mixotrophic Mode of Nutrition.</title>
        <authorList>
            <person name="Burns J.A."/>
            <person name="Paasch A."/>
            <person name="Narechania A."/>
            <person name="Kim E."/>
        </authorList>
    </citation>
    <scope>NUCLEOTIDE SEQUENCE [LARGE SCALE GENOMIC DNA]</scope>
    <source>
        <strain evidence="4 5">PLY_AMNH</strain>
    </source>
</reference>
<feature type="transmembrane region" description="Helical" evidence="2">
    <location>
        <begin position="429"/>
        <end position="449"/>
    </location>
</feature>
<keyword evidence="2" id="KW-0812">Transmembrane</keyword>
<dbReference type="PANTHER" id="PTHR33050:SF7">
    <property type="entry name" value="RIBONUCLEASE H"/>
    <property type="match status" value="1"/>
</dbReference>
<dbReference type="PANTHER" id="PTHR33050">
    <property type="entry name" value="REVERSE TRANSCRIPTASE DOMAIN-CONTAINING PROTEIN"/>
    <property type="match status" value="1"/>
</dbReference>
<feature type="compositionally biased region" description="Basic and acidic residues" evidence="1">
    <location>
        <begin position="209"/>
        <end position="220"/>
    </location>
</feature>
<gene>
    <name evidence="4" type="ORF">CYMTET_55849</name>
</gene>
<name>A0AAE0EMY8_9CHLO</name>
<protein>
    <recommendedName>
        <fullName evidence="3">Reverse transcriptase domain-containing protein</fullName>
    </recommendedName>
</protein>
<feature type="region of interest" description="Disordered" evidence="1">
    <location>
        <begin position="255"/>
        <end position="274"/>
    </location>
</feature>
<comment type="caution">
    <text evidence="4">The sequence shown here is derived from an EMBL/GenBank/DDBJ whole genome shotgun (WGS) entry which is preliminary data.</text>
</comment>
<evidence type="ECO:0000256" key="2">
    <source>
        <dbReference type="SAM" id="Phobius"/>
    </source>
</evidence>
<dbReference type="AlphaFoldDB" id="A0AAE0EMY8"/>
<proteinExistence type="predicted"/>
<dbReference type="InterPro" id="IPR000477">
    <property type="entry name" value="RT_dom"/>
</dbReference>
<evidence type="ECO:0000313" key="5">
    <source>
        <dbReference type="Proteomes" id="UP001190700"/>
    </source>
</evidence>
<evidence type="ECO:0000313" key="4">
    <source>
        <dbReference type="EMBL" id="KAK3233874.1"/>
    </source>
</evidence>
<dbReference type="InterPro" id="IPR052055">
    <property type="entry name" value="Hepadnavirus_pol/RT"/>
</dbReference>
<evidence type="ECO:0000256" key="1">
    <source>
        <dbReference type="SAM" id="MobiDB-lite"/>
    </source>
</evidence>
<keyword evidence="2" id="KW-0472">Membrane</keyword>
<keyword evidence="5" id="KW-1185">Reference proteome</keyword>
<dbReference type="Gene3D" id="3.30.70.270">
    <property type="match status" value="1"/>
</dbReference>
<dbReference type="Proteomes" id="UP001190700">
    <property type="component" value="Unassembled WGS sequence"/>
</dbReference>
<feature type="transmembrane region" description="Helical" evidence="2">
    <location>
        <begin position="280"/>
        <end position="304"/>
    </location>
</feature>
<keyword evidence="2" id="KW-1133">Transmembrane helix</keyword>